<reference evidence="1 2" key="2">
    <citation type="journal article" date="2017" name="Front. Plant Sci.">
        <title>Gene Classification and Mining of Molecular Markers Useful in Red Clover (Trifolium pratense) Breeding.</title>
        <authorList>
            <person name="Istvanek J."/>
            <person name="Dluhosova J."/>
            <person name="Dluhos P."/>
            <person name="Patkova L."/>
            <person name="Nedelnik J."/>
            <person name="Repkova J."/>
        </authorList>
    </citation>
    <scope>NUCLEOTIDE SEQUENCE [LARGE SCALE GENOMIC DNA]</scope>
    <source>
        <strain evidence="2">cv. Tatra</strain>
        <tissue evidence="1">Young leaves</tissue>
    </source>
</reference>
<organism evidence="1 2">
    <name type="scientific">Trifolium pratense</name>
    <name type="common">Red clover</name>
    <dbReference type="NCBI Taxonomy" id="57577"/>
    <lineage>
        <taxon>Eukaryota</taxon>
        <taxon>Viridiplantae</taxon>
        <taxon>Streptophyta</taxon>
        <taxon>Embryophyta</taxon>
        <taxon>Tracheophyta</taxon>
        <taxon>Spermatophyta</taxon>
        <taxon>Magnoliopsida</taxon>
        <taxon>eudicotyledons</taxon>
        <taxon>Gunneridae</taxon>
        <taxon>Pentapetalae</taxon>
        <taxon>rosids</taxon>
        <taxon>fabids</taxon>
        <taxon>Fabales</taxon>
        <taxon>Fabaceae</taxon>
        <taxon>Papilionoideae</taxon>
        <taxon>50 kb inversion clade</taxon>
        <taxon>NPAAA clade</taxon>
        <taxon>Hologalegina</taxon>
        <taxon>IRL clade</taxon>
        <taxon>Trifolieae</taxon>
        <taxon>Trifolium</taxon>
    </lineage>
</organism>
<comment type="caution">
    <text evidence="1">The sequence shown here is derived from an EMBL/GenBank/DDBJ whole genome shotgun (WGS) entry which is preliminary data.</text>
</comment>
<proteinExistence type="predicted"/>
<feature type="non-terminal residue" evidence="1">
    <location>
        <position position="58"/>
    </location>
</feature>
<dbReference type="PANTHER" id="PTHR47723:SF13">
    <property type="entry name" value="PUTATIVE-RELATED"/>
    <property type="match status" value="1"/>
</dbReference>
<accession>A0A2K3MGL6</accession>
<dbReference type="AlphaFoldDB" id="A0A2K3MGL6"/>
<reference evidence="1 2" key="1">
    <citation type="journal article" date="2014" name="Am. J. Bot.">
        <title>Genome assembly and annotation for red clover (Trifolium pratense; Fabaceae).</title>
        <authorList>
            <person name="Istvanek J."/>
            <person name="Jaros M."/>
            <person name="Krenek A."/>
            <person name="Repkova J."/>
        </authorList>
    </citation>
    <scope>NUCLEOTIDE SEQUENCE [LARGE SCALE GENOMIC DNA]</scope>
    <source>
        <strain evidence="2">cv. Tatra</strain>
        <tissue evidence="1">Young leaves</tissue>
    </source>
</reference>
<name>A0A2K3MGL6_TRIPR</name>
<protein>
    <submittedName>
        <fullName evidence="1">Non-LTR retrotransposon transposase</fullName>
    </submittedName>
</protein>
<dbReference type="PANTHER" id="PTHR47723">
    <property type="entry name" value="OS05G0353850 PROTEIN"/>
    <property type="match status" value="1"/>
</dbReference>
<dbReference type="InterPro" id="IPR053151">
    <property type="entry name" value="RNase_H-like"/>
</dbReference>
<dbReference type="EMBL" id="ASHM01061329">
    <property type="protein sequence ID" value="PNX89935.1"/>
    <property type="molecule type" value="Genomic_DNA"/>
</dbReference>
<dbReference type="Proteomes" id="UP000236291">
    <property type="component" value="Unassembled WGS sequence"/>
</dbReference>
<evidence type="ECO:0000313" key="1">
    <source>
        <dbReference type="EMBL" id="PNX89935.1"/>
    </source>
</evidence>
<gene>
    <name evidence="1" type="ORF">L195_g046058</name>
</gene>
<evidence type="ECO:0000313" key="2">
    <source>
        <dbReference type="Proteomes" id="UP000236291"/>
    </source>
</evidence>
<sequence length="58" mass="6183">MIGWKSPLEGWVKLNTDGASEDGRISGSGGIARDRGHRLGGFAKHLGIYNAFVAELRG</sequence>